<proteinExistence type="predicted"/>
<reference evidence="1 2" key="1">
    <citation type="submission" date="2019-03" db="EMBL/GenBank/DDBJ databases">
        <title>Genomic Encyclopedia of Type Strains, Phase IV (KMG-IV): sequencing the most valuable type-strain genomes for metagenomic binning, comparative biology and taxonomic classification.</title>
        <authorList>
            <person name="Goeker M."/>
        </authorList>
    </citation>
    <scope>NUCLEOTIDE SEQUENCE [LARGE SCALE GENOMIC DNA]</scope>
    <source>
        <strain evidence="1 2">DSM 25964</strain>
    </source>
</reference>
<protein>
    <submittedName>
        <fullName evidence="1">Uncharacterized protein</fullName>
    </submittedName>
</protein>
<organism evidence="1 2">
    <name type="scientific">Aminivibrio pyruvatiphilus</name>
    <dbReference type="NCBI Taxonomy" id="1005740"/>
    <lineage>
        <taxon>Bacteria</taxon>
        <taxon>Thermotogati</taxon>
        <taxon>Synergistota</taxon>
        <taxon>Synergistia</taxon>
        <taxon>Synergistales</taxon>
        <taxon>Aminobacteriaceae</taxon>
        <taxon>Aminivibrio</taxon>
    </lineage>
</organism>
<accession>A0A4R8M7E9</accession>
<dbReference type="Proteomes" id="UP000295066">
    <property type="component" value="Unassembled WGS sequence"/>
</dbReference>
<dbReference type="AlphaFoldDB" id="A0A4R8M7E9"/>
<name>A0A4R8M7E9_9BACT</name>
<evidence type="ECO:0000313" key="2">
    <source>
        <dbReference type="Proteomes" id="UP000295066"/>
    </source>
</evidence>
<evidence type="ECO:0000313" key="1">
    <source>
        <dbReference type="EMBL" id="TDY59937.1"/>
    </source>
</evidence>
<gene>
    <name evidence="1" type="ORF">C8D99_11064</name>
</gene>
<sequence>MFKKLVFMSGKPFWLLPEGDFLAVEQKNGRIVDPVLFRKSNDRWNSEVTSEQGN</sequence>
<dbReference type="RefSeq" id="WP_166670097.1">
    <property type="nucleotide sequence ID" value="NZ_SORI01000010.1"/>
</dbReference>
<keyword evidence="2" id="KW-1185">Reference proteome</keyword>
<comment type="caution">
    <text evidence="1">The sequence shown here is derived from an EMBL/GenBank/DDBJ whole genome shotgun (WGS) entry which is preliminary data.</text>
</comment>
<dbReference type="EMBL" id="SORI01000010">
    <property type="protein sequence ID" value="TDY59937.1"/>
    <property type="molecule type" value="Genomic_DNA"/>
</dbReference>